<dbReference type="AlphaFoldDB" id="A0A4Q4Z262"/>
<dbReference type="RefSeq" id="WP_134720882.1">
    <property type="nucleotide sequence ID" value="NZ_SDKM01000063.1"/>
</dbReference>
<name>A0A4Q4Z262_9ACTN</name>
<dbReference type="Proteomes" id="UP000295198">
    <property type="component" value="Unassembled WGS sequence"/>
</dbReference>
<proteinExistence type="predicted"/>
<keyword evidence="2" id="KW-1185">Reference proteome</keyword>
<gene>
    <name evidence="1" type="ORF">EKO23_23305</name>
</gene>
<comment type="caution">
    <text evidence="1">The sequence shown here is derived from an EMBL/GenBank/DDBJ whole genome shotgun (WGS) entry which is preliminary data.</text>
</comment>
<sequence length="113" mass="12684">MMWAVDSFAATAPGIVHHVDDLPAEHYRESFHFINSLVSPWHQWLDPVRYGAHVDRVERLRPTVVASAHGPVLTGQAIHDAFDMVREMAGQPIVPRPGQSVLDELLAMVLQRD</sequence>
<dbReference type="EMBL" id="SDKM01000063">
    <property type="protein sequence ID" value="RYP81612.1"/>
    <property type="molecule type" value="Genomic_DNA"/>
</dbReference>
<accession>A0A4Q4Z262</accession>
<evidence type="ECO:0000313" key="2">
    <source>
        <dbReference type="Proteomes" id="UP000295198"/>
    </source>
</evidence>
<organism evidence="1 2">
    <name type="scientific">Nocardioides guangzhouensis</name>
    <dbReference type="NCBI Taxonomy" id="2497878"/>
    <lineage>
        <taxon>Bacteria</taxon>
        <taxon>Bacillati</taxon>
        <taxon>Actinomycetota</taxon>
        <taxon>Actinomycetes</taxon>
        <taxon>Propionibacteriales</taxon>
        <taxon>Nocardioidaceae</taxon>
        <taxon>Nocardioides</taxon>
    </lineage>
</organism>
<protein>
    <submittedName>
        <fullName evidence="1">Uncharacterized protein</fullName>
    </submittedName>
</protein>
<reference evidence="1 2" key="1">
    <citation type="submission" date="2019-01" db="EMBL/GenBank/DDBJ databases">
        <title>Nocardioides guangzhouensis sp. nov., an actinobacterium isolated from soil.</title>
        <authorList>
            <person name="Fu Y."/>
            <person name="Cai Y."/>
            <person name="Lin Z."/>
            <person name="Chen P."/>
        </authorList>
    </citation>
    <scope>NUCLEOTIDE SEQUENCE [LARGE SCALE GENOMIC DNA]</scope>
    <source>
        <strain evidence="1 2">130</strain>
    </source>
</reference>
<evidence type="ECO:0000313" key="1">
    <source>
        <dbReference type="EMBL" id="RYP81612.1"/>
    </source>
</evidence>